<evidence type="ECO:0008006" key="3">
    <source>
        <dbReference type="Google" id="ProtNLM"/>
    </source>
</evidence>
<dbReference type="SUPFAM" id="SSF52540">
    <property type="entry name" value="P-loop containing nucleoside triphosphate hydrolases"/>
    <property type="match status" value="1"/>
</dbReference>
<proteinExistence type="predicted"/>
<sequence>MTGTPEIEAIFHIGMGKTGTSALQAALRDSGAELAADSARYLGMWTEFLDPDFAGLEGFMRFARQTPARHAELAGRMAAILQEAAARDGIGRVVLSNEAYLPLFRELQPFFAALSAQLRISVIAYARPLGSWLPSACAQWGVLHKTNAGPVETLEQAGRRLVSQYARFPDWHALLGDRMTVRPYRTGTDIVEDFAALTGLTLKGSDQRRQARRPEAEQILRAAFNNRVPGPCLPGLYEDMMAAPRTGSLPPSLSGKFRFLFDYPQLEKVRTGAAPLMRDIGSRFGIDLLDDPVPDPPELRPGALSDAVLGSLVDIVAAQSLRIRALEDRLAALEAPSPEP</sequence>
<dbReference type="EMBL" id="JACVXA010000037">
    <property type="protein sequence ID" value="MBE3639030.1"/>
    <property type="molecule type" value="Genomic_DNA"/>
</dbReference>
<dbReference type="Proteomes" id="UP000609121">
    <property type="component" value="Unassembled WGS sequence"/>
</dbReference>
<comment type="caution">
    <text evidence="1">The sequence shown here is derived from an EMBL/GenBank/DDBJ whole genome shotgun (WGS) entry which is preliminary data.</text>
</comment>
<protein>
    <recommendedName>
        <fullName evidence="3">Sulfotransferase family protein</fullName>
    </recommendedName>
</protein>
<accession>A0A8J7CI18</accession>
<dbReference type="AlphaFoldDB" id="A0A8J7CI18"/>
<evidence type="ECO:0000313" key="1">
    <source>
        <dbReference type="EMBL" id="MBE3639030.1"/>
    </source>
</evidence>
<organism evidence="1 2">
    <name type="scientific">Mangrovicoccus algicola</name>
    <dbReference type="NCBI Taxonomy" id="2771008"/>
    <lineage>
        <taxon>Bacteria</taxon>
        <taxon>Pseudomonadati</taxon>
        <taxon>Pseudomonadota</taxon>
        <taxon>Alphaproteobacteria</taxon>
        <taxon>Rhodobacterales</taxon>
        <taxon>Paracoccaceae</taxon>
        <taxon>Mangrovicoccus</taxon>
    </lineage>
</organism>
<evidence type="ECO:0000313" key="2">
    <source>
        <dbReference type="Proteomes" id="UP000609121"/>
    </source>
</evidence>
<name>A0A8J7CI18_9RHOB</name>
<gene>
    <name evidence="1" type="ORF">ICN82_12535</name>
</gene>
<keyword evidence="2" id="KW-1185">Reference proteome</keyword>
<dbReference type="RefSeq" id="WP_193183275.1">
    <property type="nucleotide sequence ID" value="NZ_JACVXA010000037.1"/>
</dbReference>
<dbReference type="InterPro" id="IPR027417">
    <property type="entry name" value="P-loop_NTPase"/>
</dbReference>
<reference evidence="1" key="1">
    <citation type="submission" date="2020-09" db="EMBL/GenBank/DDBJ databases">
        <title>A novel bacterium of genus Mangrovicoccus, isolated from South China Sea.</title>
        <authorList>
            <person name="Huang H."/>
            <person name="Mo K."/>
            <person name="Hu Y."/>
        </authorList>
    </citation>
    <scope>NUCLEOTIDE SEQUENCE</scope>
    <source>
        <strain evidence="1">HB182678</strain>
    </source>
</reference>